<dbReference type="STRING" id="571298.SAMN04488026_100543"/>
<dbReference type="EMBL" id="FNEK01000005">
    <property type="protein sequence ID" value="SDI63827.1"/>
    <property type="molecule type" value="Genomic_DNA"/>
</dbReference>
<evidence type="ECO:0000313" key="2">
    <source>
        <dbReference type="EMBL" id="SDI63827.1"/>
    </source>
</evidence>
<organism evidence="2 3">
    <name type="scientific">Aliiruegeria lutimaris</name>
    <dbReference type="NCBI Taxonomy" id="571298"/>
    <lineage>
        <taxon>Bacteria</taxon>
        <taxon>Pseudomonadati</taxon>
        <taxon>Pseudomonadota</taxon>
        <taxon>Alphaproteobacteria</taxon>
        <taxon>Rhodobacterales</taxon>
        <taxon>Roseobacteraceae</taxon>
        <taxon>Aliiruegeria</taxon>
    </lineage>
</organism>
<name>A0A1G8M7L9_9RHOB</name>
<feature type="signal peptide" evidence="1">
    <location>
        <begin position="1"/>
        <end position="31"/>
    </location>
</feature>
<feature type="chain" id="PRO_5011672720" description="DUF3299 domain-containing protein" evidence="1">
    <location>
        <begin position="32"/>
        <end position="175"/>
    </location>
</feature>
<evidence type="ECO:0000313" key="3">
    <source>
        <dbReference type="Proteomes" id="UP000199382"/>
    </source>
</evidence>
<reference evidence="2 3" key="1">
    <citation type="submission" date="2016-10" db="EMBL/GenBank/DDBJ databases">
        <authorList>
            <person name="de Groot N.N."/>
        </authorList>
    </citation>
    <scope>NUCLEOTIDE SEQUENCE [LARGE SCALE GENOMIC DNA]</scope>
    <source>
        <strain evidence="2 3">DSM 25294</strain>
    </source>
</reference>
<dbReference type="Gene3D" id="2.40.50.870">
    <property type="entry name" value="Protein of unknown function (DUF3299)"/>
    <property type="match status" value="1"/>
</dbReference>
<dbReference type="Proteomes" id="UP000199382">
    <property type="component" value="Unassembled WGS sequence"/>
</dbReference>
<evidence type="ECO:0000256" key="1">
    <source>
        <dbReference type="SAM" id="SignalP"/>
    </source>
</evidence>
<evidence type="ECO:0008006" key="4">
    <source>
        <dbReference type="Google" id="ProtNLM"/>
    </source>
</evidence>
<keyword evidence="1" id="KW-0732">Signal</keyword>
<gene>
    <name evidence="2" type="ORF">SAMN04488026_100543</name>
</gene>
<dbReference type="InterPro" id="IPR021727">
    <property type="entry name" value="DUF3299"/>
</dbReference>
<dbReference type="AlphaFoldDB" id="A0A1G8M7L9"/>
<sequence length="175" mass="18671">MRDKMTTVHTRRSLLGVSLAGLLVAASPLRAEDVIELEWDDLIPHEGGALEAAAERMGVISHDQISSLPEASDDAPTTDAYDGKLVRIPGFVVPLEYLSTGVTTFILVPYVGACIHVPPPPANQLILVTSETPLEFSGLFEPVWVTGVFGRAALSTDLADIGYAISADKVEPYEG</sequence>
<protein>
    <recommendedName>
        <fullName evidence="4">DUF3299 domain-containing protein</fullName>
    </recommendedName>
</protein>
<dbReference type="Pfam" id="PF11736">
    <property type="entry name" value="DUF3299"/>
    <property type="match status" value="1"/>
</dbReference>
<keyword evidence="3" id="KW-1185">Reference proteome</keyword>
<proteinExistence type="predicted"/>
<accession>A0A1G8M7L9</accession>